<evidence type="ECO:0000259" key="1">
    <source>
        <dbReference type="Pfam" id="PF23440"/>
    </source>
</evidence>
<dbReference type="Proteomes" id="UP000325440">
    <property type="component" value="Unassembled WGS sequence"/>
</dbReference>
<name>A0A5E4M2N8_9HEMI</name>
<dbReference type="OrthoDB" id="6580556at2759"/>
<evidence type="ECO:0000313" key="3">
    <source>
        <dbReference type="Proteomes" id="UP000325440"/>
    </source>
</evidence>
<proteinExistence type="predicted"/>
<organism evidence="2 3">
    <name type="scientific">Cinara cedri</name>
    <dbReference type="NCBI Taxonomy" id="506608"/>
    <lineage>
        <taxon>Eukaryota</taxon>
        <taxon>Metazoa</taxon>
        <taxon>Ecdysozoa</taxon>
        <taxon>Arthropoda</taxon>
        <taxon>Hexapoda</taxon>
        <taxon>Insecta</taxon>
        <taxon>Pterygota</taxon>
        <taxon>Neoptera</taxon>
        <taxon>Paraneoptera</taxon>
        <taxon>Hemiptera</taxon>
        <taxon>Sternorrhyncha</taxon>
        <taxon>Aphidomorpha</taxon>
        <taxon>Aphidoidea</taxon>
        <taxon>Aphididae</taxon>
        <taxon>Lachninae</taxon>
        <taxon>Cinara</taxon>
    </lineage>
</organism>
<gene>
    <name evidence="2" type="ORF">CINCED_3A024271</name>
</gene>
<protein>
    <submittedName>
        <fullName evidence="2">Protein broad-minded</fullName>
    </submittedName>
</protein>
<dbReference type="EMBL" id="CABPRJ010000029">
    <property type="protein sequence ID" value="VVC26296.1"/>
    <property type="molecule type" value="Genomic_DNA"/>
</dbReference>
<dbReference type="Pfam" id="PF23440">
    <property type="entry name" value="BROMI_C"/>
    <property type="match status" value="1"/>
</dbReference>
<feature type="domain" description="BROMI C-terminal Rab TBC-like" evidence="1">
    <location>
        <begin position="197"/>
        <end position="423"/>
    </location>
</feature>
<keyword evidence="3" id="KW-1185">Reference proteome</keyword>
<dbReference type="InterPro" id="IPR055392">
    <property type="entry name" value="BROMI_C"/>
</dbReference>
<evidence type="ECO:0000313" key="2">
    <source>
        <dbReference type="EMBL" id="VVC26296.1"/>
    </source>
</evidence>
<dbReference type="AlphaFoldDB" id="A0A5E4M2N8"/>
<reference evidence="2 3" key="1">
    <citation type="submission" date="2019-08" db="EMBL/GenBank/DDBJ databases">
        <authorList>
            <person name="Alioto T."/>
            <person name="Alioto T."/>
            <person name="Gomez Garrido J."/>
        </authorList>
    </citation>
    <scope>NUCLEOTIDE SEQUENCE [LARGE SCALE GENOMIC DNA]</scope>
</reference>
<sequence length="435" mass="49291">MRILVQEPISSLNHRSLHSSLKVLLGDDGLKVSVQLSRLYRLSYDRFDDRDNGYPMARDVLIMLWLRLIEAATHTFTLLIHADLKLNYQDTLSKLSAENRMDDGTVFVAETTELLTKLLLPSIPPLSDSVASIDDTVTAGVLAEFLTDDANSYETGVWLQKVRATIIRAELISGAETIDTIILFGRRRFDVQFGPDFEADLEPYTLTDMDAAGIRLALRYGSSLGLVSEDSVVATELARLICCDAGTQQLSESRPFDFTTCALFVASRGSRNKCAKARAVLFGLEETSQFYWPPTYDVDADRKAAFGHLVEGVLQQELPEVYNAFKMAGVSWWLLCSGWASDCFLGRLRWPEVCRWLCLAVLFPVDYQVFFFTCLAASRKRQWLEAFNRGRFIVTVYQGDFYDFRLVDYAEYLDGLAKKHQRSISKRLVCEFDLN</sequence>
<accession>A0A5E4M2N8</accession>